<dbReference type="EMBL" id="JACHBU010000002">
    <property type="protein sequence ID" value="MBB6507786.1"/>
    <property type="molecule type" value="Genomic_DNA"/>
</dbReference>
<organism evidence="5 6">
    <name type="scientific">Rhizobium soli</name>
    <dbReference type="NCBI Taxonomy" id="424798"/>
    <lineage>
        <taxon>Bacteria</taxon>
        <taxon>Pseudomonadati</taxon>
        <taxon>Pseudomonadota</taxon>
        <taxon>Alphaproteobacteria</taxon>
        <taxon>Hyphomicrobiales</taxon>
        <taxon>Rhizobiaceae</taxon>
        <taxon>Rhizobium/Agrobacterium group</taxon>
        <taxon>Rhizobium</taxon>
    </lineage>
</organism>
<dbReference type="GO" id="GO:0009251">
    <property type="term" value="P:glucan catabolic process"/>
    <property type="evidence" value="ECO:0007669"/>
    <property type="project" value="TreeGrafter"/>
</dbReference>
<dbReference type="InterPro" id="IPR018087">
    <property type="entry name" value="Glyco_hydro_5_CS"/>
</dbReference>
<evidence type="ECO:0000259" key="4">
    <source>
        <dbReference type="Pfam" id="PF00150"/>
    </source>
</evidence>
<dbReference type="RefSeq" id="WP_184654091.1">
    <property type="nucleotide sequence ID" value="NZ_JACHBU010000002.1"/>
</dbReference>
<keyword evidence="6" id="KW-1185">Reference proteome</keyword>
<gene>
    <name evidence="5" type="ORF">F4695_001118</name>
</gene>
<dbReference type="PROSITE" id="PS00659">
    <property type="entry name" value="GLYCOSYL_HYDROL_F5"/>
    <property type="match status" value="1"/>
</dbReference>
<dbReference type="InterPro" id="IPR001547">
    <property type="entry name" value="Glyco_hydro_5"/>
</dbReference>
<dbReference type="Pfam" id="PF00150">
    <property type="entry name" value="Cellulase"/>
    <property type="match status" value="1"/>
</dbReference>
<dbReference type="AlphaFoldDB" id="A0A7X0JHP1"/>
<comment type="caution">
    <text evidence="5">The sequence shown here is derived from an EMBL/GenBank/DDBJ whole genome shotgun (WGS) entry which is preliminary data.</text>
</comment>
<dbReference type="GO" id="GO:0008810">
    <property type="term" value="F:cellulase activity"/>
    <property type="evidence" value="ECO:0007669"/>
    <property type="project" value="UniProtKB-EC"/>
</dbReference>
<evidence type="ECO:0000256" key="3">
    <source>
        <dbReference type="RuleBase" id="RU361153"/>
    </source>
</evidence>
<evidence type="ECO:0000313" key="6">
    <source>
        <dbReference type="Proteomes" id="UP000585437"/>
    </source>
</evidence>
<name>A0A7X0JHP1_9HYPH</name>
<dbReference type="PANTHER" id="PTHR34142:SF1">
    <property type="entry name" value="GLYCOSIDE HYDROLASE FAMILY 5 DOMAIN-CONTAINING PROTEIN"/>
    <property type="match status" value="1"/>
</dbReference>
<evidence type="ECO:0000313" key="5">
    <source>
        <dbReference type="EMBL" id="MBB6507786.1"/>
    </source>
</evidence>
<keyword evidence="1 3" id="KW-0378">Hydrolase</keyword>
<dbReference type="InterPro" id="IPR017853">
    <property type="entry name" value="GH"/>
</dbReference>
<accession>A0A7X0JHP1</accession>
<evidence type="ECO:0000256" key="2">
    <source>
        <dbReference type="ARBA" id="ARBA00023295"/>
    </source>
</evidence>
<dbReference type="EC" id="3.2.1.4" evidence="5"/>
<sequence length="294" mass="32608">MIGGRWKWPHLENLNYYLSLGVKVFRIPFKWNRLQPDIAKPLEPAALEGLDRLVGRAVGEGAVVLLDMHDYGRRDKIVIGDGTSAATLESYASFWGELAQRYGKNSLVWYGLMNEPHDQDPILNLNTQNAACAEIRRRGGTGTVLFSGIAWTGAHSWTKTSNGTVMLQAFDPVDNYGFDMHQYLDKGFGGSNPIATEGIGKRILKSATDWATQHRKRIFIGEFATGRTEGSLRELRDLLDAMMARPDIFLGATYWAGGGVWGNTNQQTVDPPRDSPGVMSEQMNLLLPYVGCRG</sequence>
<dbReference type="PANTHER" id="PTHR34142">
    <property type="entry name" value="ENDO-BETA-1,4-GLUCANASE A"/>
    <property type="match status" value="1"/>
</dbReference>
<dbReference type="Gene3D" id="3.20.20.80">
    <property type="entry name" value="Glycosidases"/>
    <property type="match status" value="1"/>
</dbReference>
<evidence type="ECO:0000256" key="1">
    <source>
        <dbReference type="ARBA" id="ARBA00022801"/>
    </source>
</evidence>
<dbReference type="Proteomes" id="UP000585437">
    <property type="component" value="Unassembled WGS sequence"/>
</dbReference>
<dbReference type="SUPFAM" id="SSF51445">
    <property type="entry name" value="(Trans)glycosidases"/>
    <property type="match status" value="1"/>
</dbReference>
<comment type="similarity">
    <text evidence="3">Belongs to the glycosyl hydrolase 5 (cellulase A) family.</text>
</comment>
<proteinExistence type="inferred from homology"/>
<feature type="domain" description="Glycoside hydrolase family 5" evidence="4">
    <location>
        <begin position="20"/>
        <end position="255"/>
    </location>
</feature>
<reference evidence="5 6" key="1">
    <citation type="submission" date="2020-08" db="EMBL/GenBank/DDBJ databases">
        <title>The Agave Microbiome: Exploring the role of microbial communities in plant adaptations to desert environments.</title>
        <authorList>
            <person name="Partida-Martinez L.P."/>
        </authorList>
    </citation>
    <scope>NUCLEOTIDE SEQUENCE [LARGE SCALE GENOMIC DNA]</scope>
    <source>
        <strain evidence="5 6">AS3.12</strain>
    </source>
</reference>
<protein>
    <submittedName>
        <fullName evidence="5">Endoglucanase</fullName>
        <ecNumber evidence="5">3.2.1.4</ecNumber>
    </submittedName>
</protein>
<keyword evidence="2 3" id="KW-0326">Glycosidase</keyword>